<dbReference type="GO" id="GO:0003700">
    <property type="term" value="F:DNA-binding transcription factor activity"/>
    <property type="evidence" value="ECO:0007669"/>
    <property type="project" value="InterPro"/>
</dbReference>
<evidence type="ECO:0000313" key="5">
    <source>
        <dbReference type="EMBL" id="PJZ26441.1"/>
    </source>
</evidence>
<proteinExistence type="predicted"/>
<dbReference type="InterPro" id="IPR000835">
    <property type="entry name" value="HTH_MarR-typ"/>
</dbReference>
<reference evidence="5 6" key="1">
    <citation type="submission" date="2017-07" db="EMBL/GenBank/DDBJ databases">
        <title>Leptospira spp. isolated from tropical soils.</title>
        <authorList>
            <person name="Thibeaux R."/>
            <person name="Iraola G."/>
            <person name="Ferres I."/>
            <person name="Bierque E."/>
            <person name="Girault D."/>
            <person name="Soupe-Gilbert M.-E."/>
            <person name="Picardeau M."/>
            <person name="Goarant C."/>
        </authorList>
    </citation>
    <scope>NUCLEOTIDE SEQUENCE [LARGE SCALE GENOMIC DNA]</scope>
    <source>
        <strain evidence="5 6">MCA1-C-A1</strain>
    </source>
</reference>
<dbReference type="EMBL" id="NPDN01000003">
    <property type="protein sequence ID" value="PJZ26441.1"/>
    <property type="molecule type" value="Genomic_DNA"/>
</dbReference>
<dbReference type="SMART" id="SM00347">
    <property type="entry name" value="HTH_MARR"/>
    <property type="match status" value="1"/>
</dbReference>
<evidence type="ECO:0000259" key="4">
    <source>
        <dbReference type="PROSITE" id="PS50995"/>
    </source>
</evidence>
<dbReference type="RefSeq" id="WP_100706229.1">
    <property type="nucleotide sequence ID" value="NZ_NPDL01000003.1"/>
</dbReference>
<dbReference type="PROSITE" id="PS50995">
    <property type="entry name" value="HTH_MARR_2"/>
    <property type="match status" value="1"/>
</dbReference>
<evidence type="ECO:0000256" key="2">
    <source>
        <dbReference type="ARBA" id="ARBA00023125"/>
    </source>
</evidence>
<keyword evidence="3" id="KW-0804">Transcription</keyword>
<keyword evidence="2" id="KW-0238">DNA-binding</keyword>
<protein>
    <submittedName>
        <fullName evidence="5">MarR family transcriptional regulator</fullName>
    </submittedName>
</protein>
<name>A0A2M9XFG4_9LEPT</name>
<gene>
    <name evidence="5" type="ORF">CH357_08095</name>
</gene>
<evidence type="ECO:0000313" key="6">
    <source>
        <dbReference type="Proteomes" id="UP000232196"/>
    </source>
</evidence>
<dbReference type="GO" id="GO:0003677">
    <property type="term" value="F:DNA binding"/>
    <property type="evidence" value="ECO:0007669"/>
    <property type="project" value="UniProtKB-KW"/>
</dbReference>
<dbReference type="Gene3D" id="1.10.10.10">
    <property type="entry name" value="Winged helix-like DNA-binding domain superfamily/Winged helix DNA-binding domain"/>
    <property type="match status" value="1"/>
</dbReference>
<dbReference type="PANTHER" id="PTHR42756">
    <property type="entry name" value="TRANSCRIPTIONAL REGULATOR, MARR"/>
    <property type="match status" value="1"/>
</dbReference>
<keyword evidence="6" id="KW-1185">Reference proteome</keyword>
<dbReference type="Pfam" id="PF12802">
    <property type="entry name" value="MarR_2"/>
    <property type="match status" value="1"/>
</dbReference>
<evidence type="ECO:0000256" key="3">
    <source>
        <dbReference type="ARBA" id="ARBA00023163"/>
    </source>
</evidence>
<evidence type="ECO:0000256" key="1">
    <source>
        <dbReference type="ARBA" id="ARBA00023015"/>
    </source>
</evidence>
<comment type="caution">
    <text evidence="5">The sequence shown here is derived from an EMBL/GenBank/DDBJ whole genome shotgun (WGS) entry which is preliminary data.</text>
</comment>
<feature type="domain" description="HTH marR-type" evidence="4">
    <location>
        <begin position="15"/>
        <end position="146"/>
    </location>
</feature>
<keyword evidence="1" id="KW-0805">Transcription regulation</keyword>
<dbReference type="InterPro" id="IPR036388">
    <property type="entry name" value="WH-like_DNA-bd_sf"/>
</dbReference>
<sequence>MKNKPSSSELKKIGLSCLNVSLRRTARLVTSYYDSILRPSGLRITQFSILVGIGYEEECSITDLSRLTDIDRTTLQRSLEILKRDGLIRIEKKEAGNIRNLSLTKKGESKLAEAILLWEEAQSELTKSLGRSKFQETLRILSEVRKIPVLETQNQV</sequence>
<dbReference type="AlphaFoldDB" id="A0A2M9XFG4"/>
<dbReference type="Proteomes" id="UP000232196">
    <property type="component" value="Unassembled WGS sequence"/>
</dbReference>
<dbReference type="PANTHER" id="PTHR42756:SF1">
    <property type="entry name" value="TRANSCRIPTIONAL REPRESSOR OF EMRAB OPERON"/>
    <property type="match status" value="1"/>
</dbReference>
<dbReference type="SUPFAM" id="SSF46785">
    <property type="entry name" value="Winged helix' DNA-binding domain"/>
    <property type="match status" value="1"/>
</dbReference>
<accession>A0A2M9XFG4</accession>
<dbReference type="InterPro" id="IPR036390">
    <property type="entry name" value="WH_DNA-bd_sf"/>
</dbReference>
<organism evidence="5 6">
    <name type="scientific">Leptospira hartskeerlii</name>
    <dbReference type="NCBI Taxonomy" id="2023177"/>
    <lineage>
        <taxon>Bacteria</taxon>
        <taxon>Pseudomonadati</taxon>
        <taxon>Spirochaetota</taxon>
        <taxon>Spirochaetia</taxon>
        <taxon>Leptospirales</taxon>
        <taxon>Leptospiraceae</taxon>
        <taxon>Leptospira</taxon>
    </lineage>
</organism>
<dbReference type="OrthoDB" id="165131at2"/>